<organism evidence="1 2">
    <name type="scientific">Crassaminicella indica</name>
    <dbReference type="NCBI Taxonomy" id="2855394"/>
    <lineage>
        <taxon>Bacteria</taxon>
        <taxon>Bacillati</taxon>
        <taxon>Bacillota</taxon>
        <taxon>Clostridia</taxon>
        <taxon>Eubacteriales</taxon>
        <taxon>Clostridiaceae</taxon>
        <taxon>Crassaminicella</taxon>
    </lineage>
</organism>
<gene>
    <name evidence="1" type="ORF">KVH43_05205</name>
</gene>
<dbReference type="Proteomes" id="UP000886818">
    <property type="component" value="Chromosome"/>
</dbReference>
<reference evidence="1" key="1">
    <citation type="submission" date="2021-07" db="EMBL/GenBank/DDBJ databases">
        <title>Complete genome sequence of Crassaminicella sp. 143-21, isolated from a deep-sea hydrothermal vent.</title>
        <authorList>
            <person name="Li X."/>
        </authorList>
    </citation>
    <scope>NUCLEOTIDE SEQUENCE</scope>
    <source>
        <strain evidence="1">143-21</strain>
    </source>
</reference>
<evidence type="ECO:0000313" key="1">
    <source>
        <dbReference type="EMBL" id="QXM07106.1"/>
    </source>
</evidence>
<sequence length="108" mass="12653">MKACELKKIVKEILKTYKEELVDDGEILGEYISITHDEYEDIVPKGAFRKEDDEYLIMAVGTVETIEQELTVYLIYKYNDKAYYLTVVNEDEEIETYGVSIESWTHLV</sequence>
<accession>A0ABX8REB5</accession>
<proteinExistence type="predicted"/>
<dbReference type="EMBL" id="CP078093">
    <property type="protein sequence ID" value="QXM07106.1"/>
    <property type="molecule type" value="Genomic_DNA"/>
</dbReference>
<keyword evidence="2" id="KW-1185">Reference proteome</keyword>
<evidence type="ECO:0000313" key="2">
    <source>
        <dbReference type="Proteomes" id="UP000886818"/>
    </source>
</evidence>
<dbReference type="RefSeq" id="WP_218283795.1">
    <property type="nucleotide sequence ID" value="NZ_CP078093.1"/>
</dbReference>
<name>A0ABX8REB5_9CLOT</name>
<protein>
    <submittedName>
        <fullName evidence="1">Uncharacterized protein</fullName>
    </submittedName>
</protein>